<dbReference type="OrthoDB" id="67700at2759"/>
<dbReference type="Proteomes" id="UP000179807">
    <property type="component" value="Unassembled WGS sequence"/>
</dbReference>
<dbReference type="GO" id="GO:0016020">
    <property type="term" value="C:membrane"/>
    <property type="evidence" value="ECO:0007669"/>
    <property type="project" value="TreeGrafter"/>
</dbReference>
<evidence type="ECO:0000256" key="1">
    <source>
        <dbReference type="ARBA" id="ARBA00022723"/>
    </source>
</evidence>
<organism evidence="5 6">
    <name type="scientific">Tritrichomonas foetus</name>
    <dbReference type="NCBI Taxonomy" id="1144522"/>
    <lineage>
        <taxon>Eukaryota</taxon>
        <taxon>Metamonada</taxon>
        <taxon>Parabasalia</taxon>
        <taxon>Tritrichomonadida</taxon>
        <taxon>Tritrichomonadidae</taxon>
        <taxon>Tritrichomonas</taxon>
    </lineage>
</organism>
<dbReference type="Gene3D" id="2.60.40.150">
    <property type="entry name" value="C2 domain"/>
    <property type="match status" value="1"/>
</dbReference>
<dbReference type="PANTHER" id="PTHR45911">
    <property type="entry name" value="C2 DOMAIN-CONTAINING PROTEIN"/>
    <property type="match status" value="1"/>
</dbReference>
<dbReference type="PROSITE" id="PS50004">
    <property type="entry name" value="C2"/>
    <property type="match status" value="1"/>
</dbReference>
<dbReference type="RefSeq" id="XP_068346911.1">
    <property type="nucleotide sequence ID" value="XM_068496111.1"/>
</dbReference>
<gene>
    <name evidence="5" type="ORF">TRFO_11575</name>
</gene>
<dbReference type="GeneID" id="94830815"/>
<dbReference type="InterPro" id="IPR000008">
    <property type="entry name" value="C2_dom"/>
</dbReference>
<name>A0A1J4J2X1_9EUKA</name>
<feature type="domain" description="C2" evidence="4">
    <location>
        <begin position="1"/>
        <end position="102"/>
    </location>
</feature>
<evidence type="ECO:0000256" key="3">
    <source>
        <dbReference type="SAM" id="MobiDB-lite"/>
    </source>
</evidence>
<dbReference type="AlphaFoldDB" id="A0A1J4J2X1"/>
<dbReference type="SMART" id="SM00239">
    <property type="entry name" value="C2"/>
    <property type="match status" value="1"/>
</dbReference>
<dbReference type="EMBL" id="MLAK01001371">
    <property type="protein sequence ID" value="OHS93774.1"/>
    <property type="molecule type" value="Genomic_DNA"/>
</dbReference>
<feature type="region of interest" description="Disordered" evidence="3">
    <location>
        <begin position="237"/>
        <end position="265"/>
    </location>
</feature>
<keyword evidence="2" id="KW-0106">Calcium</keyword>
<keyword evidence="6" id="KW-1185">Reference proteome</keyword>
<dbReference type="PANTHER" id="PTHR45911:SF4">
    <property type="entry name" value="MULTIPLE C2 AND TRANSMEMBRANE DOMAIN-CONTAINING PROTEIN"/>
    <property type="match status" value="1"/>
</dbReference>
<evidence type="ECO:0000259" key="4">
    <source>
        <dbReference type="PROSITE" id="PS50004"/>
    </source>
</evidence>
<evidence type="ECO:0000313" key="6">
    <source>
        <dbReference type="Proteomes" id="UP000179807"/>
    </source>
</evidence>
<accession>A0A1J4J2X1</accession>
<evidence type="ECO:0000313" key="5">
    <source>
        <dbReference type="EMBL" id="OHS93774.1"/>
    </source>
</evidence>
<dbReference type="Pfam" id="PF00168">
    <property type="entry name" value="C2"/>
    <property type="match status" value="1"/>
</dbReference>
<reference evidence="5" key="1">
    <citation type="submission" date="2016-10" db="EMBL/GenBank/DDBJ databases">
        <authorList>
            <person name="Benchimol M."/>
            <person name="Almeida L.G."/>
            <person name="Vasconcelos A.T."/>
            <person name="Perreira-Neves A."/>
            <person name="Rosa I.A."/>
            <person name="Tasca T."/>
            <person name="Bogo M.R."/>
            <person name="de Souza W."/>
        </authorList>
    </citation>
    <scope>NUCLEOTIDE SEQUENCE [LARGE SCALE GENOMIC DNA]</scope>
    <source>
        <strain evidence="5">K</strain>
    </source>
</reference>
<dbReference type="VEuPathDB" id="TrichDB:TRFO_11575"/>
<evidence type="ECO:0000256" key="2">
    <source>
        <dbReference type="ARBA" id="ARBA00022837"/>
    </source>
</evidence>
<sequence length="265" mass="29903">MKLHVKVVEANDLPKMDLIGKVDPYCILQMGTSKKYEKTRVINSNYNPVWNETFSFTVGEQLSDLLHILVKDHDTIAKDEAISKLMIKLSDLPFGIVTENLYNLMPVGNVKKGGKIRLVLHLCKETDTPFTQCPKSLPQYQPNIPSNMQPNIPSNMQPNMPSNTQPNMYSNPQAYPGIYEQYNGEQSMQNQQQQMMMGGYPPNQMPMQQFGGYPQMPPQYMPNQVPTMRGYPQQQQPIAGYSQNPGYGAVQPGIQPPAQFYGAPQ</sequence>
<dbReference type="GO" id="GO:0005509">
    <property type="term" value="F:calcium ion binding"/>
    <property type="evidence" value="ECO:0007669"/>
    <property type="project" value="TreeGrafter"/>
</dbReference>
<dbReference type="InterPro" id="IPR035892">
    <property type="entry name" value="C2_domain_sf"/>
</dbReference>
<proteinExistence type="predicted"/>
<comment type="caution">
    <text evidence="5">The sequence shown here is derived from an EMBL/GenBank/DDBJ whole genome shotgun (WGS) entry which is preliminary data.</text>
</comment>
<protein>
    <recommendedName>
        <fullName evidence="4">C2 domain-containing protein</fullName>
    </recommendedName>
</protein>
<dbReference type="CDD" id="cd00030">
    <property type="entry name" value="C2"/>
    <property type="match status" value="1"/>
</dbReference>
<dbReference type="SUPFAM" id="SSF49562">
    <property type="entry name" value="C2 domain (Calcium/lipid-binding domain, CaLB)"/>
    <property type="match status" value="1"/>
</dbReference>
<keyword evidence="1" id="KW-0479">Metal-binding</keyword>